<evidence type="ECO:0000256" key="2">
    <source>
        <dbReference type="ARBA" id="ARBA00023163"/>
    </source>
</evidence>
<dbReference type="RefSeq" id="WP_080917172.1">
    <property type="nucleotide sequence ID" value="NZ_CANMJJ010000009.1"/>
</dbReference>
<feature type="domain" description="HTH-type transcriptional regulator MT1864/Rv1816-like C-terminal" evidence="3">
    <location>
        <begin position="91"/>
        <end position="182"/>
    </location>
</feature>
<organism evidence="4 5">
    <name type="scientific">Shewanella japonica</name>
    <dbReference type="NCBI Taxonomy" id="93973"/>
    <lineage>
        <taxon>Bacteria</taxon>
        <taxon>Pseudomonadati</taxon>
        <taxon>Pseudomonadota</taxon>
        <taxon>Gammaproteobacteria</taxon>
        <taxon>Alteromonadales</taxon>
        <taxon>Shewanellaceae</taxon>
        <taxon>Shewanella</taxon>
    </lineage>
</organism>
<dbReference type="SUPFAM" id="SSF48498">
    <property type="entry name" value="Tetracyclin repressor-like, C-terminal domain"/>
    <property type="match status" value="1"/>
</dbReference>
<evidence type="ECO:0000313" key="5">
    <source>
        <dbReference type="Proteomes" id="UP000191820"/>
    </source>
</evidence>
<evidence type="ECO:0000313" key="4">
    <source>
        <dbReference type="EMBL" id="ARD24250.1"/>
    </source>
</evidence>
<keyword evidence="1" id="KW-0805">Transcription regulation</keyword>
<dbReference type="Proteomes" id="UP000191820">
    <property type="component" value="Chromosome"/>
</dbReference>
<gene>
    <name evidence="4" type="ORF">SJ2017_4022</name>
</gene>
<proteinExistence type="predicted"/>
<dbReference type="Gene3D" id="1.10.357.10">
    <property type="entry name" value="Tetracycline Repressor, domain 2"/>
    <property type="match status" value="1"/>
</dbReference>
<evidence type="ECO:0000256" key="1">
    <source>
        <dbReference type="ARBA" id="ARBA00023015"/>
    </source>
</evidence>
<dbReference type="InterPro" id="IPR036271">
    <property type="entry name" value="Tet_transcr_reg_TetR-rel_C_sf"/>
</dbReference>
<keyword evidence="2" id="KW-0804">Transcription</keyword>
<name>A0ABN4YPC1_9GAMM</name>
<dbReference type="SUPFAM" id="SSF46689">
    <property type="entry name" value="Homeodomain-like"/>
    <property type="match status" value="1"/>
</dbReference>
<keyword evidence="5" id="KW-1185">Reference proteome</keyword>
<dbReference type="InterPro" id="IPR009057">
    <property type="entry name" value="Homeodomain-like_sf"/>
</dbReference>
<accession>A0ABN4YPC1</accession>
<dbReference type="InterPro" id="IPR025996">
    <property type="entry name" value="MT1864/Rv1816-like_C"/>
</dbReference>
<dbReference type="EMBL" id="CP020472">
    <property type="protein sequence ID" value="ARD24250.1"/>
    <property type="molecule type" value="Genomic_DNA"/>
</dbReference>
<sequence>MARRKEHTHEEINEMAIVAVMEYLQAASLDGLSLRKVASQIGYAPSTLINIYGSYQQLLLRVSERVLVNLYQHLADLDVDCSQDEPINIIEAMAHGYCQFAFEHKAGFKLVFEISAPDNVSLSSSHQHAIDSLFGLISQQLKHVFGKASEQQITLMSRVLWGGIHGLTCLAIDGKLFTTETELPAMLSSHVQGYILGMTKNKDAAC</sequence>
<protein>
    <recommendedName>
        <fullName evidence="3">HTH-type transcriptional regulator MT1864/Rv1816-like C-terminal domain-containing protein</fullName>
    </recommendedName>
</protein>
<evidence type="ECO:0000259" key="3">
    <source>
        <dbReference type="Pfam" id="PF13305"/>
    </source>
</evidence>
<reference evidence="4 5" key="1">
    <citation type="submission" date="2017-03" db="EMBL/GenBank/DDBJ databases">
        <title>Genome sequencing of Shewanella japonica KCTC 22435.</title>
        <authorList>
            <person name="Kim K.M."/>
        </authorList>
    </citation>
    <scope>NUCLEOTIDE SEQUENCE [LARGE SCALE GENOMIC DNA]</scope>
    <source>
        <strain evidence="4 5">KCTC 22435</strain>
    </source>
</reference>
<dbReference type="Pfam" id="PF13305">
    <property type="entry name" value="TetR_C_33"/>
    <property type="match status" value="1"/>
</dbReference>